<evidence type="ECO:0000313" key="2">
    <source>
        <dbReference type="EMBL" id="CUG86054.1"/>
    </source>
</evidence>
<feature type="domain" description="CoA-binding" evidence="1">
    <location>
        <begin position="39"/>
        <end position="135"/>
    </location>
</feature>
<sequence length="167" mass="18085">MRRANCIASHLQLPSRMASTTSGILAAALHPTDDVIRQLLKRKHIAVVGLSSDASKPSYHVAEMMQQHGQYRIIPVRPGSGKILGEPVVGKLSDIPSDLIADVIVDVFRNPNDVEPIVDEAIAVGATALWFQQGVVNEKAIIKAVGAGITVVADKCLWLEFERLGRF</sequence>
<gene>
    <name evidence="2" type="ORF">BSAL_91500</name>
</gene>
<dbReference type="AlphaFoldDB" id="A0A0S4J3P3"/>
<dbReference type="Gene3D" id="3.40.50.720">
    <property type="entry name" value="NAD(P)-binding Rossmann-like Domain"/>
    <property type="match status" value="1"/>
</dbReference>
<dbReference type="InterPro" id="IPR003781">
    <property type="entry name" value="CoA-bd"/>
</dbReference>
<dbReference type="PANTHER" id="PTHR33303:SF2">
    <property type="entry name" value="COA-BINDING DOMAIN-CONTAINING PROTEIN"/>
    <property type="match status" value="1"/>
</dbReference>
<dbReference type="SMART" id="SM00881">
    <property type="entry name" value="CoA_binding"/>
    <property type="match status" value="1"/>
</dbReference>
<dbReference type="VEuPathDB" id="TriTrypDB:BSAL_91500"/>
<dbReference type="Pfam" id="PF13380">
    <property type="entry name" value="CoA_binding_2"/>
    <property type="match status" value="1"/>
</dbReference>
<dbReference type="OrthoDB" id="10064190at2759"/>
<protein>
    <recommendedName>
        <fullName evidence="1">CoA-binding domain-containing protein</fullName>
    </recommendedName>
</protein>
<dbReference type="Proteomes" id="UP000051952">
    <property type="component" value="Unassembled WGS sequence"/>
</dbReference>
<dbReference type="PANTHER" id="PTHR33303">
    <property type="entry name" value="CYTOPLASMIC PROTEIN-RELATED"/>
    <property type="match status" value="1"/>
</dbReference>
<name>A0A0S4J3P3_BODSA</name>
<keyword evidence="3" id="KW-1185">Reference proteome</keyword>
<dbReference type="OMA" id="MVMDRCP"/>
<dbReference type="EMBL" id="CYKH01001233">
    <property type="protein sequence ID" value="CUG86054.1"/>
    <property type="molecule type" value="Genomic_DNA"/>
</dbReference>
<organism evidence="2 3">
    <name type="scientific">Bodo saltans</name>
    <name type="common">Flagellated protozoan</name>
    <dbReference type="NCBI Taxonomy" id="75058"/>
    <lineage>
        <taxon>Eukaryota</taxon>
        <taxon>Discoba</taxon>
        <taxon>Euglenozoa</taxon>
        <taxon>Kinetoplastea</taxon>
        <taxon>Metakinetoplastina</taxon>
        <taxon>Eubodonida</taxon>
        <taxon>Bodonidae</taxon>
        <taxon>Bodo</taxon>
    </lineage>
</organism>
<proteinExistence type="predicted"/>
<dbReference type="SUPFAM" id="SSF51735">
    <property type="entry name" value="NAD(P)-binding Rossmann-fold domains"/>
    <property type="match status" value="1"/>
</dbReference>
<evidence type="ECO:0000259" key="1">
    <source>
        <dbReference type="SMART" id="SM00881"/>
    </source>
</evidence>
<accession>A0A0S4J3P3</accession>
<evidence type="ECO:0000313" key="3">
    <source>
        <dbReference type="Proteomes" id="UP000051952"/>
    </source>
</evidence>
<dbReference type="InterPro" id="IPR036291">
    <property type="entry name" value="NAD(P)-bd_dom_sf"/>
</dbReference>
<reference evidence="3" key="1">
    <citation type="submission" date="2015-09" db="EMBL/GenBank/DDBJ databases">
        <authorList>
            <consortium name="Pathogen Informatics"/>
        </authorList>
    </citation>
    <scope>NUCLEOTIDE SEQUENCE [LARGE SCALE GENOMIC DNA]</scope>
    <source>
        <strain evidence="3">Lake Konstanz</strain>
    </source>
</reference>